<name>A0A1Y2GH29_9FUNG</name>
<dbReference type="GeneID" id="33561324"/>
<dbReference type="OrthoDB" id="125903at2759"/>
<dbReference type="InParanoid" id="A0A1Y2GH29"/>
<feature type="domain" description="Transcription elongation factor Eaf N-terminal" evidence="2">
    <location>
        <begin position="10"/>
        <end position="117"/>
    </location>
</feature>
<sequence>MVGWNPKGVYTVHRGASLSNRNGDGNSNEFFQFKYNFTPESVDKSKPGVLIGNGEGFELEFAGNNGGGNGAGGGPNADHTTVNGVGSVGSETIAWTSPAERPGRAVDCLLIFDEETQVKKEKIKIYIFICGLIFWR</sequence>
<evidence type="ECO:0000256" key="1">
    <source>
        <dbReference type="SAM" id="MobiDB-lite"/>
    </source>
</evidence>
<protein>
    <recommendedName>
        <fullName evidence="2">Transcription elongation factor Eaf N-terminal domain-containing protein</fullName>
    </recommendedName>
</protein>
<dbReference type="Proteomes" id="UP000193648">
    <property type="component" value="Unassembled WGS sequence"/>
</dbReference>
<feature type="region of interest" description="Disordered" evidence="1">
    <location>
        <begin position="62"/>
        <end position="83"/>
    </location>
</feature>
<dbReference type="EMBL" id="MCFF01000030">
    <property type="protein sequence ID" value="ORZ10686.1"/>
    <property type="molecule type" value="Genomic_DNA"/>
</dbReference>
<evidence type="ECO:0000313" key="4">
    <source>
        <dbReference type="Proteomes" id="UP000193648"/>
    </source>
</evidence>
<dbReference type="InterPro" id="IPR019194">
    <property type="entry name" value="Tscrpt_elong_fac_Eaf_N"/>
</dbReference>
<keyword evidence="4" id="KW-1185">Reference proteome</keyword>
<organism evidence="3 4">
    <name type="scientific">Lobosporangium transversale</name>
    <dbReference type="NCBI Taxonomy" id="64571"/>
    <lineage>
        <taxon>Eukaryota</taxon>
        <taxon>Fungi</taxon>
        <taxon>Fungi incertae sedis</taxon>
        <taxon>Mucoromycota</taxon>
        <taxon>Mortierellomycotina</taxon>
        <taxon>Mortierellomycetes</taxon>
        <taxon>Mortierellales</taxon>
        <taxon>Mortierellaceae</taxon>
        <taxon>Lobosporangium</taxon>
    </lineage>
</organism>
<proteinExistence type="predicted"/>
<evidence type="ECO:0000313" key="3">
    <source>
        <dbReference type="EMBL" id="ORZ10686.1"/>
    </source>
</evidence>
<comment type="caution">
    <text evidence="3">The sequence shown here is derived from an EMBL/GenBank/DDBJ whole genome shotgun (WGS) entry which is preliminary data.</text>
</comment>
<evidence type="ECO:0000259" key="2">
    <source>
        <dbReference type="Pfam" id="PF09816"/>
    </source>
</evidence>
<gene>
    <name evidence="3" type="ORF">BCR41DRAFT_129223</name>
</gene>
<accession>A0A1Y2GH29</accession>
<dbReference type="RefSeq" id="XP_021879407.1">
    <property type="nucleotide sequence ID" value="XM_022019479.1"/>
</dbReference>
<reference evidence="3 4" key="1">
    <citation type="submission" date="2016-07" db="EMBL/GenBank/DDBJ databases">
        <title>Pervasive Adenine N6-methylation of Active Genes in Fungi.</title>
        <authorList>
            <consortium name="DOE Joint Genome Institute"/>
            <person name="Mondo S.J."/>
            <person name="Dannebaum R.O."/>
            <person name="Kuo R.C."/>
            <person name="Labutti K."/>
            <person name="Haridas S."/>
            <person name="Kuo A."/>
            <person name="Salamov A."/>
            <person name="Ahrendt S.R."/>
            <person name="Lipzen A."/>
            <person name="Sullivan W."/>
            <person name="Andreopoulos W.B."/>
            <person name="Clum A."/>
            <person name="Lindquist E."/>
            <person name="Daum C."/>
            <person name="Ramamoorthy G.K."/>
            <person name="Gryganskyi A."/>
            <person name="Culley D."/>
            <person name="Magnuson J.K."/>
            <person name="James T.Y."/>
            <person name="O'Malley M.A."/>
            <person name="Stajich J.E."/>
            <person name="Spatafora J.W."/>
            <person name="Visel A."/>
            <person name="Grigoriev I.V."/>
        </authorList>
    </citation>
    <scope>NUCLEOTIDE SEQUENCE [LARGE SCALE GENOMIC DNA]</scope>
    <source>
        <strain evidence="3 4">NRRL 3116</strain>
    </source>
</reference>
<feature type="compositionally biased region" description="Gly residues" evidence="1">
    <location>
        <begin position="64"/>
        <end position="75"/>
    </location>
</feature>
<dbReference type="Pfam" id="PF09816">
    <property type="entry name" value="EAF"/>
    <property type="match status" value="1"/>
</dbReference>
<dbReference type="AlphaFoldDB" id="A0A1Y2GH29"/>